<dbReference type="Proteomes" id="UP000217676">
    <property type="component" value="Chromosome"/>
</dbReference>
<protein>
    <submittedName>
        <fullName evidence="1">Uncharacterized protein</fullName>
    </submittedName>
</protein>
<evidence type="ECO:0000313" key="1">
    <source>
        <dbReference type="EMBL" id="BAU85045.1"/>
    </source>
</evidence>
<dbReference type="EMBL" id="AP017424">
    <property type="protein sequence ID" value="BAU85045.1"/>
    <property type="molecule type" value="Genomic_DNA"/>
</dbReference>
<gene>
    <name evidence="1" type="ORF">SLA_4157</name>
</gene>
<keyword evidence="2" id="KW-1185">Reference proteome</keyword>
<evidence type="ECO:0000313" key="2">
    <source>
        <dbReference type="Proteomes" id="UP000217676"/>
    </source>
</evidence>
<name>A0A160P2S8_STRLU</name>
<organism evidence="1 2">
    <name type="scientific">Streptomyces laurentii</name>
    <dbReference type="NCBI Taxonomy" id="39478"/>
    <lineage>
        <taxon>Bacteria</taxon>
        <taxon>Bacillati</taxon>
        <taxon>Actinomycetota</taxon>
        <taxon>Actinomycetes</taxon>
        <taxon>Kitasatosporales</taxon>
        <taxon>Streptomycetaceae</taxon>
        <taxon>Streptomyces</taxon>
    </lineage>
</organism>
<reference evidence="1 2" key="1">
    <citation type="journal article" date="2016" name="Genome Announc.">
        <title>Complete Genome Sequence of Thiostrepton-Producing Streptomyces laurentii ATCC 31255.</title>
        <authorList>
            <person name="Doi K."/>
            <person name="Fujino Y."/>
            <person name="Nagayoshi Y."/>
            <person name="Ohshima T."/>
            <person name="Ogata S."/>
        </authorList>
    </citation>
    <scope>NUCLEOTIDE SEQUENCE [LARGE SCALE GENOMIC DNA]</scope>
    <source>
        <strain evidence="1 2">ATCC 31255</strain>
    </source>
</reference>
<sequence>MTTGSSHATDEPLEFGVPSPALVARAAAGFERFLDRSGQEDVAEGGRHVVTDADARSLFHEDDHPWLHRTVRDIASRGEGELTAIVHEVTAGRTVRVAHIRPTSGVEWAAAAENIQLVSDAG</sequence>
<proteinExistence type="predicted"/>
<accession>A0A160P2S8</accession>
<dbReference type="AlphaFoldDB" id="A0A160P2S8"/>
<dbReference type="KEGG" id="slau:SLA_4157"/>